<dbReference type="GO" id="GO:0008081">
    <property type="term" value="F:phosphoric diester hydrolase activity"/>
    <property type="evidence" value="ECO:0007669"/>
    <property type="project" value="UniProtKB-ARBA"/>
</dbReference>
<name>A0A5C1YUW8_9PROT</name>
<dbReference type="PANTHER" id="PTHR45228">
    <property type="entry name" value="CYCLIC DI-GMP PHOSPHODIESTERASE TM_0186-RELATED"/>
    <property type="match status" value="1"/>
</dbReference>
<dbReference type="InterPro" id="IPR052020">
    <property type="entry name" value="Cyclic_di-GMP/3'3'-cGAMP_PDE"/>
</dbReference>
<evidence type="ECO:0000313" key="2">
    <source>
        <dbReference type="EMBL" id="QEO18922.1"/>
    </source>
</evidence>
<protein>
    <submittedName>
        <fullName evidence="2">HD domain-containing protein</fullName>
    </submittedName>
</protein>
<dbReference type="SUPFAM" id="SSF109604">
    <property type="entry name" value="HD-domain/PDEase-like"/>
    <property type="match status" value="1"/>
</dbReference>
<dbReference type="PROSITE" id="PS51832">
    <property type="entry name" value="HD_GYP"/>
    <property type="match status" value="1"/>
</dbReference>
<dbReference type="InterPro" id="IPR003607">
    <property type="entry name" value="HD/PDEase_dom"/>
</dbReference>
<dbReference type="RefSeq" id="WP_149280569.1">
    <property type="nucleotide sequence ID" value="NZ_CP043508.1"/>
</dbReference>
<dbReference type="Proteomes" id="UP000324536">
    <property type="component" value="Plasmid unnamed2"/>
</dbReference>
<proteinExistence type="predicted"/>
<reference evidence="2 3" key="1">
    <citation type="submission" date="2019-09" db="EMBL/GenBank/DDBJ databases">
        <title>Genome sequencing of strain KACC 21233.</title>
        <authorList>
            <person name="Heo J."/>
            <person name="Kim S.-J."/>
            <person name="Kim J.-S."/>
            <person name="Hong S.-B."/>
            <person name="Kwon S.-W."/>
        </authorList>
    </citation>
    <scope>NUCLEOTIDE SEQUENCE [LARGE SCALE GENOMIC DNA]</scope>
    <source>
        <strain evidence="2 3">KACC 21233</strain>
        <plasmid evidence="2 3">unnamed2</plasmid>
    </source>
</reference>
<dbReference type="AlphaFoldDB" id="A0A5C1YUW8"/>
<keyword evidence="3" id="KW-1185">Reference proteome</keyword>
<geneLocation type="plasmid" evidence="2">
    <name>unnamed2</name>
</geneLocation>
<dbReference type="PANTHER" id="PTHR45228:SF8">
    <property type="entry name" value="TWO-COMPONENT RESPONSE REGULATOR-RELATED"/>
    <property type="match status" value="1"/>
</dbReference>
<feature type="domain" description="HD-GYP" evidence="1">
    <location>
        <begin position="8"/>
        <end position="205"/>
    </location>
</feature>
<evidence type="ECO:0000313" key="3">
    <source>
        <dbReference type="Proteomes" id="UP000324536"/>
    </source>
</evidence>
<evidence type="ECO:0000259" key="1">
    <source>
        <dbReference type="PROSITE" id="PS51832"/>
    </source>
</evidence>
<gene>
    <name evidence="2" type="ORF">FLP30_13695</name>
</gene>
<sequence>MDPSPRGGRGLTRSPSLSLEALARTVGAALEGHGNRVAAMACALLPGGLPSRLAEADLDAGARLHDVGKLLTPPSILHAPGRLTPPDWWVMQRHVLDGAALVHRLAPQASPVVFQCVLLHHERWDGTGYPGGLRREAIPVAARLVAIADFVDALLSPRAYKPALSPPVVRDMLAHQRGVMFDPALVDRALANYPVLLRVRGHVRAHNSPSYTGQHCDQQGEG</sequence>
<dbReference type="Gene3D" id="1.10.3210.10">
    <property type="entry name" value="Hypothetical protein af1432"/>
    <property type="match status" value="1"/>
</dbReference>
<organism evidence="2 3">
    <name type="scientific">Acetobacter vaccinii</name>
    <dbReference type="NCBI Taxonomy" id="2592655"/>
    <lineage>
        <taxon>Bacteria</taxon>
        <taxon>Pseudomonadati</taxon>
        <taxon>Pseudomonadota</taxon>
        <taxon>Alphaproteobacteria</taxon>
        <taxon>Acetobacterales</taxon>
        <taxon>Acetobacteraceae</taxon>
        <taxon>Acetobacter</taxon>
    </lineage>
</organism>
<dbReference type="KEGG" id="acek:FLP30_13695"/>
<dbReference type="OrthoDB" id="9176789at2"/>
<accession>A0A5C1YUW8</accession>
<dbReference type="CDD" id="cd00077">
    <property type="entry name" value="HDc"/>
    <property type="match status" value="1"/>
</dbReference>
<keyword evidence="2" id="KW-0614">Plasmid</keyword>
<dbReference type="Pfam" id="PF13487">
    <property type="entry name" value="HD_5"/>
    <property type="match status" value="1"/>
</dbReference>
<dbReference type="EMBL" id="CP043508">
    <property type="protein sequence ID" value="QEO18922.1"/>
    <property type="molecule type" value="Genomic_DNA"/>
</dbReference>
<dbReference type="InterPro" id="IPR037522">
    <property type="entry name" value="HD_GYP_dom"/>
</dbReference>